<feature type="domain" description="VOC" evidence="2">
    <location>
        <begin position="6"/>
        <end position="116"/>
    </location>
</feature>
<dbReference type="InterPro" id="IPR029068">
    <property type="entry name" value="Glyas_Bleomycin-R_OHBP_Dase"/>
</dbReference>
<evidence type="ECO:0000313" key="3">
    <source>
        <dbReference type="EMBL" id="TGN11170.1"/>
    </source>
</evidence>
<reference evidence="3" key="1">
    <citation type="journal article" date="2019" name="PLoS Negl. Trop. Dis.">
        <title>Revisiting the worldwide diversity of Leptospira species in the environment.</title>
        <authorList>
            <person name="Vincent A.T."/>
            <person name="Schiettekatte O."/>
            <person name="Bourhy P."/>
            <person name="Veyrier F.J."/>
            <person name="Picardeau M."/>
        </authorList>
    </citation>
    <scope>NUCLEOTIDE SEQUENCE [LARGE SCALE GENOMIC DNA]</scope>
    <source>
        <strain evidence="3">201400974</strain>
    </source>
</reference>
<dbReference type="AlphaFoldDB" id="A0A4R9LTZ6"/>
<dbReference type="InterPro" id="IPR037523">
    <property type="entry name" value="VOC_core"/>
</dbReference>
<comment type="caution">
    <text evidence="3">The sequence shown here is derived from an EMBL/GenBank/DDBJ whole genome shotgun (WGS) entry which is preliminary data.</text>
</comment>
<gene>
    <name evidence="3" type="ORF">EHS11_08440</name>
</gene>
<dbReference type="InterPro" id="IPR004360">
    <property type="entry name" value="Glyas_Fos-R_dOase_dom"/>
</dbReference>
<keyword evidence="1" id="KW-0479">Metal-binding</keyword>
<dbReference type="PANTHER" id="PTHR36113:SF6">
    <property type="entry name" value="FOSFOMYCIN RESISTANCE PROTEIN FOSX"/>
    <property type="match status" value="1"/>
</dbReference>
<dbReference type="Proteomes" id="UP000298264">
    <property type="component" value="Unassembled WGS sequence"/>
</dbReference>
<dbReference type="OrthoDB" id="192739at2"/>
<evidence type="ECO:0000256" key="1">
    <source>
        <dbReference type="ARBA" id="ARBA00022723"/>
    </source>
</evidence>
<sequence length="117" mass="13131">MIIVEGIGHVNIPVTQLDASIEFYREIFDFEVETKKDAEAILSLDSFKIRLVKSTIAPDQTLAALSFVMDVDDFTEAITELEEKNVKIVRGPEGTDSGESLTFADPNQNLIEIYYEN</sequence>
<dbReference type="EMBL" id="RQHV01000042">
    <property type="protein sequence ID" value="TGN11170.1"/>
    <property type="molecule type" value="Genomic_DNA"/>
</dbReference>
<dbReference type="Gene3D" id="3.10.180.10">
    <property type="entry name" value="2,3-Dihydroxybiphenyl 1,2-Dioxygenase, domain 1"/>
    <property type="match status" value="1"/>
</dbReference>
<protein>
    <submittedName>
        <fullName evidence="3">VOC family protein</fullName>
    </submittedName>
</protein>
<dbReference type="Pfam" id="PF00903">
    <property type="entry name" value="Glyoxalase"/>
    <property type="match status" value="1"/>
</dbReference>
<dbReference type="RefSeq" id="WP_135763923.1">
    <property type="nucleotide sequence ID" value="NZ_RQHV01000042.1"/>
</dbReference>
<dbReference type="PROSITE" id="PS51819">
    <property type="entry name" value="VOC"/>
    <property type="match status" value="1"/>
</dbReference>
<dbReference type="SUPFAM" id="SSF54593">
    <property type="entry name" value="Glyoxalase/Bleomycin resistance protein/Dihydroxybiphenyl dioxygenase"/>
    <property type="match status" value="1"/>
</dbReference>
<organism evidence="3 4">
    <name type="scientific">Leptospira ilyithenensis</name>
    <dbReference type="NCBI Taxonomy" id="2484901"/>
    <lineage>
        <taxon>Bacteria</taxon>
        <taxon>Pseudomonadati</taxon>
        <taxon>Spirochaetota</taxon>
        <taxon>Spirochaetia</taxon>
        <taxon>Leptospirales</taxon>
        <taxon>Leptospiraceae</taxon>
        <taxon>Leptospira</taxon>
    </lineage>
</organism>
<keyword evidence="4" id="KW-1185">Reference proteome</keyword>
<evidence type="ECO:0000259" key="2">
    <source>
        <dbReference type="PROSITE" id="PS51819"/>
    </source>
</evidence>
<dbReference type="InterPro" id="IPR051332">
    <property type="entry name" value="Fosfomycin_Res_Enzymes"/>
</dbReference>
<dbReference type="PANTHER" id="PTHR36113">
    <property type="entry name" value="LYASE, PUTATIVE-RELATED-RELATED"/>
    <property type="match status" value="1"/>
</dbReference>
<evidence type="ECO:0000313" key="4">
    <source>
        <dbReference type="Proteomes" id="UP000298264"/>
    </source>
</evidence>
<accession>A0A4R9LTZ6</accession>
<proteinExistence type="predicted"/>
<name>A0A4R9LTZ6_9LEPT</name>
<dbReference type="GO" id="GO:0046872">
    <property type="term" value="F:metal ion binding"/>
    <property type="evidence" value="ECO:0007669"/>
    <property type="project" value="UniProtKB-KW"/>
</dbReference>